<reference evidence="1 2" key="1">
    <citation type="journal article" date="2024" name="Ann. Entomol. Soc. Am.">
        <title>Genomic analyses of the southern and eastern yellowjacket wasps (Hymenoptera: Vespidae) reveal evolutionary signatures of social life.</title>
        <authorList>
            <person name="Catto M.A."/>
            <person name="Caine P.B."/>
            <person name="Orr S.E."/>
            <person name="Hunt B.G."/>
            <person name="Goodisman M.A.D."/>
        </authorList>
    </citation>
    <scope>NUCLEOTIDE SEQUENCE [LARGE SCALE GENOMIC DNA]</scope>
    <source>
        <strain evidence="1">232</strain>
        <tissue evidence="1">Head and thorax</tissue>
    </source>
</reference>
<evidence type="ECO:0008006" key="3">
    <source>
        <dbReference type="Google" id="ProtNLM"/>
    </source>
</evidence>
<evidence type="ECO:0000313" key="1">
    <source>
        <dbReference type="EMBL" id="KAL2743493.1"/>
    </source>
</evidence>
<keyword evidence="2" id="KW-1185">Reference proteome</keyword>
<dbReference type="EMBL" id="JAYRBN010000056">
    <property type="protein sequence ID" value="KAL2743493.1"/>
    <property type="molecule type" value="Genomic_DNA"/>
</dbReference>
<comment type="caution">
    <text evidence="1">The sequence shown here is derived from an EMBL/GenBank/DDBJ whole genome shotgun (WGS) entry which is preliminary data.</text>
</comment>
<sequence>MMPYKIFHINIKFLPSQPLIKQTKFYSFENTGGSPRVACEVAAFIKSSLCNIPIKRNINNFLPFLTIKYTIDKTTLQCLSCWKFSCCYQHQLPFQYQLLLFETMHLRNNNVYQQHKSYLLLNLCRRYILKFYIFVQHLHVLIIFGKYLDYLHFASQVYLTVPYIQMVLVLTRIKFHI</sequence>
<gene>
    <name evidence="1" type="ORF">V1477_008982</name>
</gene>
<organism evidence="1 2">
    <name type="scientific">Vespula maculifrons</name>
    <name type="common">Eastern yellow jacket</name>
    <name type="synonym">Wasp</name>
    <dbReference type="NCBI Taxonomy" id="7453"/>
    <lineage>
        <taxon>Eukaryota</taxon>
        <taxon>Metazoa</taxon>
        <taxon>Ecdysozoa</taxon>
        <taxon>Arthropoda</taxon>
        <taxon>Hexapoda</taxon>
        <taxon>Insecta</taxon>
        <taxon>Pterygota</taxon>
        <taxon>Neoptera</taxon>
        <taxon>Endopterygota</taxon>
        <taxon>Hymenoptera</taxon>
        <taxon>Apocrita</taxon>
        <taxon>Aculeata</taxon>
        <taxon>Vespoidea</taxon>
        <taxon>Vespidae</taxon>
        <taxon>Vespinae</taxon>
        <taxon>Vespula</taxon>
    </lineage>
</organism>
<proteinExistence type="predicted"/>
<dbReference type="Proteomes" id="UP001607303">
    <property type="component" value="Unassembled WGS sequence"/>
</dbReference>
<evidence type="ECO:0000313" key="2">
    <source>
        <dbReference type="Proteomes" id="UP001607303"/>
    </source>
</evidence>
<protein>
    <recommendedName>
        <fullName evidence="3">Transmembrane protein</fullName>
    </recommendedName>
</protein>
<name>A0ABD2CGX6_VESMC</name>
<accession>A0ABD2CGX6</accession>
<dbReference type="AlphaFoldDB" id="A0ABD2CGX6"/>